<evidence type="ECO:0000256" key="3">
    <source>
        <dbReference type="ARBA" id="ARBA00022692"/>
    </source>
</evidence>
<protein>
    <submittedName>
        <fullName evidence="8">RDD family protein</fullName>
    </submittedName>
</protein>
<keyword evidence="9" id="KW-1185">Reference proteome</keyword>
<dbReference type="Pfam" id="PF06271">
    <property type="entry name" value="RDD"/>
    <property type="match status" value="1"/>
</dbReference>
<evidence type="ECO:0000256" key="2">
    <source>
        <dbReference type="ARBA" id="ARBA00022475"/>
    </source>
</evidence>
<feature type="transmembrane region" description="Helical" evidence="6">
    <location>
        <begin position="103"/>
        <end position="122"/>
    </location>
</feature>
<dbReference type="InterPro" id="IPR010432">
    <property type="entry name" value="RDD"/>
</dbReference>
<evidence type="ECO:0000256" key="4">
    <source>
        <dbReference type="ARBA" id="ARBA00022989"/>
    </source>
</evidence>
<evidence type="ECO:0000256" key="6">
    <source>
        <dbReference type="SAM" id="Phobius"/>
    </source>
</evidence>
<feature type="transmembrane region" description="Helical" evidence="6">
    <location>
        <begin position="48"/>
        <end position="68"/>
    </location>
</feature>
<sequence length="203" mass="22745">MTLNQAPPSAKEIYGGFWIRLGSLFLDFLIVLPIGLFFHFAGGFGRVVHLYTIAPHFMVLIFFHVYCVKRWGGTPGKLIVGLKIVKENGEDVGWREAFVRHSVMLALSLLTMCGTTAAALQLPEDTYGMATFMERSLLLAGVFPVFTQVVSWLSNIWVYGEFMVLLTNEKRKAIHDYMAGTVVINEKYQAFVRQEASALSTVV</sequence>
<dbReference type="InterPro" id="IPR051791">
    <property type="entry name" value="Pra-immunoreactive"/>
</dbReference>
<feature type="domain" description="RDD" evidence="7">
    <location>
        <begin position="14"/>
        <end position="180"/>
    </location>
</feature>
<keyword evidence="3 6" id="KW-0812">Transmembrane</keyword>
<evidence type="ECO:0000313" key="9">
    <source>
        <dbReference type="Proteomes" id="UP000613030"/>
    </source>
</evidence>
<name>A0ABS1KWY1_9BACT</name>
<feature type="transmembrane region" description="Helical" evidence="6">
    <location>
        <begin position="21"/>
        <end position="42"/>
    </location>
</feature>
<comment type="subcellular location">
    <subcellularLocation>
        <location evidence="1">Cell membrane</location>
        <topology evidence="1">Multi-pass membrane protein</topology>
    </subcellularLocation>
</comment>
<comment type="caution">
    <text evidence="8">The sequence shown here is derived from an EMBL/GenBank/DDBJ whole genome shotgun (WGS) entry which is preliminary data.</text>
</comment>
<proteinExistence type="predicted"/>
<evidence type="ECO:0000259" key="7">
    <source>
        <dbReference type="Pfam" id="PF06271"/>
    </source>
</evidence>
<evidence type="ECO:0000313" key="8">
    <source>
        <dbReference type="EMBL" id="MBL0743919.1"/>
    </source>
</evidence>
<keyword evidence="5 6" id="KW-0472">Membrane</keyword>
<reference evidence="8 9" key="1">
    <citation type="submission" date="2021-01" db="EMBL/GenBank/DDBJ databases">
        <title>Chryseolinea sp. Jin1 Genome sequencing and assembly.</title>
        <authorList>
            <person name="Kim I."/>
        </authorList>
    </citation>
    <scope>NUCLEOTIDE SEQUENCE [LARGE SCALE GENOMIC DNA]</scope>
    <source>
        <strain evidence="8 9">Jin1</strain>
    </source>
</reference>
<keyword evidence="2" id="KW-1003">Cell membrane</keyword>
<dbReference type="RefSeq" id="WP_202013517.1">
    <property type="nucleotide sequence ID" value="NZ_JAERRB010000008.1"/>
</dbReference>
<accession>A0ABS1KWY1</accession>
<organism evidence="8 9">
    <name type="scientific">Chryseolinea lacunae</name>
    <dbReference type="NCBI Taxonomy" id="2801331"/>
    <lineage>
        <taxon>Bacteria</taxon>
        <taxon>Pseudomonadati</taxon>
        <taxon>Bacteroidota</taxon>
        <taxon>Cytophagia</taxon>
        <taxon>Cytophagales</taxon>
        <taxon>Fulvivirgaceae</taxon>
        <taxon>Chryseolinea</taxon>
    </lineage>
</organism>
<keyword evidence="4 6" id="KW-1133">Transmembrane helix</keyword>
<evidence type="ECO:0000256" key="1">
    <source>
        <dbReference type="ARBA" id="ARBA00004651"/>
    </source>
</evidence>
<gene>
    <name evidence="8" type="ORF">JI741_21990</name>
</gene>
<evidence type="ECO:0000256" key="5">
    <source>
        <dbReference type="ARBA" id="ARBA00023136"/>
    </source>
</evidence>
<dbReference type="EMBL" id="JAERRB010000008">
    <property type="protein sequence ID" value="MBL0743919.1"/>
    <property type="molecule type" value="Genomic_DNA"/>
</dbReference>
<dbReference type="PANTHER" id="PTHR36115">
    <property type="entry name" value="PROLINE-RICH ANTIGEN HOMOLOG-RELATED"/>
    <property type="match status" value="1"/>
</dbReference>
<dbReference type="Proteomes" id="UP000613030">
    <property type="component" value="Unassembled WGS sequence"/>
</dbReference>
<feature type="transmembrane region" description="Helical" evidence="6">
    <location>
        <begin position="142"/>
        <end position="166"/>
    </location>
</feature>